<keyword evidence="10" id="KW-1185">Reference proteome</keyword>
<evidence type="ECO:0000256" key="5">
    <source>
        <dbReference type="ARBA" id="ARBA00023136"/>
    </source>
</evidence>
<comment type="caution">
    <text evidence="9">The sequence shown here is derived from an EMBL/GenBank/DDBJ whole genome shotgun (WGS) entry which is preliminary data.</text>
</comment>
<reference evidence="10" key="1">
    <citation type="submission" date="2015-03" db="EMBL/GenBank/DDBJ databases">
        <title>Luteipulveratus halotolerans sp. nov., a novel actinobacterium (Dermacoccaceae) from Sarawak, Malaysia.</title>
        <authorList>
            <person name="Juboi H."/>
            <person name="Basik A."/>
            <person name="Shamsul S.S."/>
            <person name="Arnold P."/>
            <person name="Schmitt E.K."/>
            <person name="Sanglier J.-J."/>
            <person name="Yeo T."/>
        </authorList>
    </citation>
    <scope>NUCLEOTIDE SEQUENCE [LARGE SCALE GENOMIC DNA]</scope>
    <source>
        <strain evidence="10">C296001</strain>
    </source>
</reference>
<sequence length="84" mass="9390">MARVVLALLVLGVVVYSLVDCIQTDESEQQHLPKLVWIALIVIAPPFGAIAWILVGRRRRRPVQRPRPSGPRGPDDDPDFLRGL</sequence>
<evidence type="ECO:0000313" key="9">
    <source>
        <dbReference type="EMBL" id="KNX39129.1"/>
    </source>
</evidence>
<evidence type="ECO:0000256" key="6">
    <source>
        <dbReference type="SAM" id="MobiDB-lite"/>
    </source>
</evidence>
<protein>
    <submittedName>
        <fullName evidence="9">Membrane protein</fullName>
    </submittedName>
</protein>
<name>A0A0L6CN09_9MICO</name>
<dbReference type="RefSeq" id="WP_050671669.1">
    <property type="nucleotide sequence ID" value="NZ_LAIR01000002.1"/>
</dbReference>
<keyword evidence="2" id="KW-1003">Cell membrane</keyword>
<keyword evidence="3 7" id="KW-0812">Transmembrane</keyword>
<organism evidence="9 10">
    <name type="scientific">Luteipulveratus halotolerans</name>
    <dbReference type="NCBI Taxonomy" id="1631356"/>
    <lineage>
        <taxon>Bacteria</taxon>
        <taxon>Bacillati</taxon>
        <taxon>Actinomycetota</taxon>
        <taxon>Actinomycetes</taxon>
        <taxon>Micrococcales</taxon>
        <taxon>Dermacoccaceae</taxon>
        <taxon>Luteipulveratus</taxon>
    </lineage>
</organism>
<evidence type="ECO:0000256" key="3">
    <source>
        <dbReference type="ARBA" id="ARBA00022692"/>
    </source>
</evidence>
<dbReference type="AlphaFoldDB" id="A0A0L6CN09"/>
<feature type="domain" description="Cardiolipin synthase N-terminal" evidence="8">
    <location>
        <begin position="13"/>
        <end position="57"/>
    </location>
</feature>
<evidence type="ECO:0000256" key="7">
    <source>
        <dbReference type="SAM" id="Phobius"/>
    </source>
</evidence>
<dbReference type="GO" id="GO:0005886">
    <property type="term" value="C:plasma membrane"/>
    <property type="evidence" value="ECO:0007669"/>
    <property type="project" value="UniProtKB-SubCell"/>
</dbReference>
<feature type="region of interest" description="Disordered" evidence="6">
    <location>
        <begin position="60"/>
        <end position="84"/>
    </location>
</feature>
<gene>
    <name evidence="9" type="ORF">VV01_02300</name>
</gene>
<accession>A0A0L6CN09</accession>
<dbReference type="Proteomes" id="UP000037397">
    <property type="component" value="Unassembled WGS sequence"/>
</dbReference>
<proteinExistence type="predicted"/>
<dbReference type="OrthoDB" id="3298527at2"/>
<keyword evidence="5 7" id="KW-0472">Membrane</keyword>
<evidence type="ECO:0000256" key="2">
    <source>
        <dbReference type="ARBA" id="ARBA00022475"/>
    </source>
</evidence>
<dbReference type="Pfam" id="PF13396">
    <property type="entry name" value="PLDc_N"/>
    <property type="match status" value="1"/>
</dbReference>
<feature type="transmembrane region" description="Helical" evidence="7">
    <location>
        <begin position="35"/>
        <end position="55"/>
    </location>
</feature>
<dbReference type="EMBL" id="LAIR01000002">
    <property type="protein sequence ID" value="KNX39129.1"/>
    <property type="molecule type" value="Genomic_DNA"/>
</dbReference>
<evidence type="ECO:0000313" key="10">
    <source>
        <dbReference type="Proteomes" id="UP000037397"/>
    </source>
</evidence>
<dbReference type="STRING" id="1631356.VV01_02300"/>
<evidence type="ECO:0000256" key="1">
    <source>
        <dbReference type="ARBA" id="ARBA00004651"/>
    </source>
</evidence>
<evidence type="ECO:0000259" key="8">
    <source>
        <dbReference type="Pfam" id="PF13396"/>
    </source>
</evidence>
<dbReference type="InterPro" id="IPR027379">
    <property type="entry name" value="CLS_N"/>
</dbReference>
<comment type="subcellular location">
    <subcellularLocation>
        <location evidence="1">Cell membrane</location>
        <topology evidence="1">Multi-pass membrane protein</topology>
    </subcellularLocation>
</comment>
<keyword evidence="4 7" id="KW-1133">Transmembrane helix</keyword>
<evidence type="ECO:0000256" key="4">
    <source>
        <dbReference type="ARBA" id="ARBA00022989"/>
    </source>
</evidence>